<dbReference type="Proteomes" id="UP000809587">
    <property type="component" value="Unassembled WGS sequence"/>
</dbReference>
<dbReference type="RefSeq" id="WP_204961204.1">
    <property type="nucleotide sequence ID" value="NZ_JAFEUO010000008.1"/>
</dbReference>
<evidence type="ECO:0008006" key="3">
    <source>
        <dbReference type="Google" id="ProtNLM"/>
    </source>
</evidence>
<dbReference type="EMBL" id="JAFEUO010000008">
    <property type="protein sequence ID" value="MBM7085992.1"/>
    <property type="molecule type" value="Genomic_DNA"/>
</dbReference>
<reference evidence="1 2" key="1">
    <citation type="submission" date="2021-02" db="EMBL/GenBank/DDBJ databases">
        <authorList>
            <person name="Lee D.-H."/>
        </authorList>
    </citation>
    <scope>NUCLEOTIDE SEQUENCE [LARGE SCALE GENOMIC DNA]</scope>
    <source>
        <strain evidence="1 2">MMS20-R2-29</strain>
    </source>
</reference>
<gene>
    <name evidence="1" type="ORF">JQN84_26035</name>
</gene>
<accession>A0ABS2JHK5</accession>
<keyword evidence="2" id="KW-1185">Reference proteome</keyword>
<evidence type="ECO:0000313" key="2">
    <source>
        <dbReference type="Proteomes" id="UP000809587"/>
    </source>
</evidence>
<proteinExistence type="predicted"/>
<sequence>MLHAVSLSFFVDSTSSTTKWPHSVGYNTRMFAAQEANGRYHVSLWDASGDTNGWVSTAWVRPSGDAQVVGVVATYGPAP</sequence>
<name>A0ABS2JHK5_9ACTN</name>
<comment type="caution">
    <text evidence="1">The sequence shown here is derived from an EMBL/GenBank/DDBJ whole genome shotgun (WGS) entry which is preliminary data.</text>
</comment>
<protein>
    <recommendedName>
        <fullName evidence="3">SH3 domain-containing protein</fullName>
    </recommendedName>
</protein>
<organism evidence="1 2">
    <name type="scientific">Micromonospora humidisoli</name>
    <dbReference type="NCBI Taxonomy" id="2807622"/>
    <lineage>
        <taxon>Bacteria</taxon>
        <taxon>Bacillati</taxon>
        <taxon>Actinomycetota</taxon>
        <taxon>Actinomycetes</taxon>
        <taxon>Micromonosporales</taxon>
        <taxon>Micromonosporaceae</taxon>
        <taxon>Micromonospora</taxon>
    </lineage>
</organism>
<evidence type="ECO:0000313" key="1">
    <source>
        <dbReference type="EMBL" id="MBM7085992.1"/>
    </source>
</evidence>